<name>G2XSA6_BOTF4</name>
<gene>
    <name evidence="1" type="ORF">BofuT4_uP012190.1</name>
</gene>
<dbReference type="InParanoid" id="G2XSA6"/>
<dbReference type="HOGENOM" id="CLU_2468769_0_0_1"/>
<dbReference type="EMBL" id="FQ790260">
    <property type="protein sequence ID" value="CCD43543.1"/>
    <property type="molecule type" value="Genomic_DNA"/>
</dbReference>
<evidence type="ECO:0000313" key="1">
    <source>
        <dbReference type="EMBL" id="CCD43543.1"/>
    </source>
</evidence>
<sequence length="88" mass="10546">MAGANGHHISSDCHYRTLIILIPLREQHVVQTRSILAKKRIRWTKVANDEKSEFDLMCRYSGLYTQIAHEELYDEERRHDEDRHHDNF</sequence>
<evidence type="ECO:0000313" key="2">
    <source>
        <dbReference type="Proteomes" id="UP000008177"/>
    </source>
</evidence>
<proteinExistence type="predicted"/>
<reference evidence="2" key="1">
    <citation type="journal article" date="2011" name="PLoS Genet.">
        <title>Genomic analysis of the necrotrophic fungal pathogens Sclerotinia sclerotiorum and Botrytis cinerea.</title>
        <authorList>
            <person name="Amselem J."/>
            <person name="Cuomo C.A."/>
            <person name="van Kan J.A."/>
            <person name="Viaud M."/>
            <person name="Benito E.P."/>
            <person name="Couloux A."/>
            <person name="Coutinho P.M."/>
            <person name="de Vries R.P."/>
            <person name="Dyer P.S."/>
            <person name="Fillinger S."/>
            <person name="Fournier E."/>
            <person name="Gout L."/>
            <person name="Hahn M."/>
            <person name="Kohn L."/>
            <person name="Lapalu N."/>
            <person name="Plummer K.M."/>
            <person name="Pradier J.M."/>
            <person name="Quevillon E."/>
            <person name="Sharon A."/>
            <person name="Simon A."/>
            <person name="ten Have A."/>
            <person name="Tudzynski B."/>
            <person name="Tudzynski P."/>
            <person name="Wincker P."/>
            <person name="Andrew M."/>
            <person name="Anthouard V."/>
            <person name="Beever R.E."/>
            <person name="Beffa R."/>
            <person name="Benoit I."/>
            <person name="Bouzid O."/>
            <person name="Brault B."/>
            <person name="Chen Z."/>
            <person name="Choquer M."/>
            <person name="Collemare J."/>
            <person name="Cotton P."/>
            <person name="Danchin E.G."/>
            <person name="Da Silva C."/>
            <person name="Gautier A."/>
            <person name="Giraud C."/>
            <person name="Giraud T."/>
            <person name="Gonzalez C."/>
            <person name="Grossetete S."/>
            <person name="Guldener U."/>
            <person name="Henrissat B."/>
            <person name="Howlett B.J."/>
            <person name="Kodira C."/>
            <person name="Kretschmer M."/>
            <person name="Lappartient A."/>
            <person name="Leroch M."/>
            <person name="Levis C."/>
            <person name="Mauceli E."/>
            <person name="Neuveglise C."/>
            <person name="Oeser B."/>
            <person name="Pearson M."/>
            <person name="Poulain J."/>
            <person name="Poussereau N."/>
            <person name="Quesneville H."/>
            <person name="Rascle C."/>
            <person name="Schumacher J."/>
            <person name="Segurens B."/>
            <person name="Sexton A."/>
            <person name="Silva E."/>
            <person name="Sirven C."/>
            <person name="Soanes D.M."/>
            <person name="Talbot N.J."/>
            <person name="Templeton M."/>
            <person name="Yandava C."/>
            <person name="Yarden O."/>
            <person name="Zeng Q."/>
            <person name="Rollins J.A."/>
            <person name="Lebrun M.H."/>
            <person name="Dickman M."/>
        </authorList>
    </citation>
    <scope>NUCLEOTIDE SEQUENCE [LARGE SCALE GENOMIC DNA]</scope>
    <source>
        <strain evidence="2">T4</strain>
    </source>
</reference>
<accession>G2XSA6</accession>
<protein>
    <submittedName>
        <fullName evidence="1">Uncharacterized protein</fullName>
    </submittedName>
</protein>
<organism evidence="1 2">
    <name type="scientific">Botryotinia fuckeliana (strain T4)</name>
    <name type="common">Noble rot fungus</name>
    <name type="synonym">Botrytis cinerea</name>
    <dbReference type="NCBI Taxonomy" id="999810"/>
    <lineage>
        <taxon>Eukaryota</taxon>
        <taxon>Fungi</taxon>
        <taxon>Dikarya</taxon>
        <taxon>Ascomycota</taxon>
        <taxon>Pezizomycotina</taxon>
        <taxon>Leotiomycetes</taxon>
        <taxon>Helotiales</taxon>
        <taxon>Sclerotiniaceae</taxon>
        <taxon>Botrytis</taxon>
    </lineage>
</organism>
<dbReference type="Proteomes" id="UP000008177">
    <property type="component" value="Unplaced contigs"/>
</dbReference>
<dbReference type="AlphaFoldDB" id="G2XSA6"/>